<proteinExistence type="predicted"/>
<dbReference type="Proteomes" id="UP000626220">
    <property type="component" value="Unassembled WGS sequence"/>
</dbReference>
<organism evidence="1 2">
    <name type="scientific">Seohaeicola zhoushanensis</name>
    <dbReference type="NCBI Taxonomy" id="1569283"/>
    <lineage>
        <taxon>Bacteria</taxon>
        <taxon>Pseudomonadati</taxon>
        <taxon>Pseudomonadota</taxon>
        <taxon>Alphaproteobacteria</taxon>
        <taxon>Rhodobacterales</taxon>
        <taxon>Roseobacteraceae</taxon>
        <taxon>Seohaeicola</taxon>
    </lineage>
</organism>
<comment type="caution">
    <text evidence="1">The sequence shown here is derived from an EMBL/GenBank/DDBJ whole genome shotgun (WGS) entry which is preliminary data.</text>
</comment>
<sequence length="185" mass="19783">MLIGSLLLPSNVLAYGEGGGYGAPRNAGTAYGTPSGAQANAATTNAVVKLLTGGVRGCQRLQKVYRYDCYSQVYGQAAGLLRGNPAYSEARVVLSDVERSLSRTVRRNLDRAQPQVRMGNQQFRAIRADTLPAAKAAFASALEEAETRLLRSSNGQSEHHIRIAAALNSNKVLLRSALLLLRLIA</sequence>
<dbReference type="AlphaFoldDB" id="A0A8J3GWB4"/>
<keyword evidence="2" id="KW-1185">Reference proteome</keyword>
<accession>A0A8J3GWB4</accession>
<reference evidence="1" key="2">
    <citation type="submission" date="2020-09" db="EMBL/GenBank/DDBJ databases">
        <authorList>
            <person name="Sun Q."/>
            <person name="Kim S."/>
        </authorList>
    </citation>
    <scope>NUCLEOTIDE SEQUENCE</scope>
    <source>
        <strain evidence="1">KCTC 42650</strain>
    </source>
</reference>
<gene>
    <name evidence="1" type="ORF">GCM10017056_14420</name>
</gene>
<evidence type="ECO:0000313" key="1">
    <source>
        <dbReference type="EMBL" id="GHF43635.1"/>
    </source>
</evidence>
<dbReference type="EMBL" id="BNCJ01000002">
    <property type="protein sequence ID" value="GHF43635.1"/>
    <property type="molecule type" value="Genomic_DNA"/>
</dbReference>
<reference evidence="1" key="1">
    <citation type="journal article" date="2014" name="Int. J. Syst. Evol. Microbiol.">
        <title>Complete genome sequence of Corynebacterium casei LMG S-19264T (=DSM 44701T), isolated from a smear-ripened cheese.</title>
        <authorList>
            <consortium name="US DOE Joint Genome Institute (JGI-PGF)"/>
            <person name="Walter F."/>
            <person name="Albersmeier A."/>
            <person name="Kalinowski J."/>
            <person name="Ruckert C."/>
        </authorList>
    </citation>
    <scope>NUCLEOTIDE SEQUENCE</scope>
    <source>
        <strain evidence="1">KCTC 42650</strain>
    </source>
</reference>
<name>A0A8J3GWB4_9RHOB</name>
<evidence type="ECO:0000313" key="2">
    <source>
        <dbReference type="Proteomes" id="UP000626220"/>
    </source>
</evidence>
<protein>
    <submittedName>
        <fullName evidence="1">Uncharacterized protein</fullName>
    </submittedName>
</protein>